<evidence type="ECO:0000313" key="2">
    <source>
        <dbReference type="EMBL" id="KHK96385.1"/>
    </source>
</evidence>
<proteinExistence type="predicted"/>
<evidence type="ECO:0000259" key="1">
    <source>
        <dbReference type="Pfam" id="PF01872"/>
    </source>
</evidence>
<accession>A0A0B1ZYU7</accession>
<dbReference type="EMBL" id="JTDK01000015">
    <property type="protein sequence ID" value="KHK96385.1"/>
    <property type="molecule type" value="Genomic_DNA"/>
</dbReference>
<dbReference type="Proteomes" id="UP000031030">
    <property type="component" value="Unassembled WGS sequence"/>
</dbReference>
<evidence type="ECO:0000313" key="3">
    <source>
        <dbReference type="Proteomes" id="UP000031030"/>
    </source>
</evidence>
<organism evidence="2 3">
    <name type="scientific">Microbacterium mangrovi</name>
    <dbReference type="NCBI Taxonomy" id="1348253"/>
    <lineage>
        <taxon>Bacteria</taxon>
        <taxon>Bacillati</taxon>
        <taxon>Actinomycetota</taxon>
        <taxon>Actinomycetes</taxon>
        <taxon>Micrococcales</taxon>
        <taxon>Microbacteriaceae</taxon>
        <taxon>Microbacterium</taxon>
    </lineage>
</organism>
<comment type="caution">
    <text evidence="2">The sequence shown here is derived from an EMBL/GenBank/DDBJ whole genome shotgun (WGS) entry which is preliminary data.</text>
</comment>
<keyword evidence="3" id="KW-1185">Reference proteome</keyword>
<sequence length="179" mass="19548">MPRKIVLYELLSLDGVAEDPDAFVTEWDAALDANLGSVIATQDAVLLGRRSYEEWARFWPTSTIEPFASFINAVDKHVASATPLEPAWANSQRIAEDPVDFARRLKDAPGGDIGVHASISLARSLLAAGLVDEIRLVIAPRVAGRGRHLLDELPPIRLETLRVEPSPAGYLLVDYRVVG</sequence>
<dbReference type="GO" id="GO:0009231">
    <property type="term" value="P:riboflavin biosynthetic process"/>
    <property type="evidence" value="ECO:0007669"/>
    <property type="project" value="InterPro"/>
</dbReference>
<dbReference type="RefSeq" id="WP_039401437.1">
    <property type="nucleotide sequence ID" value="NZ_JTDK01000015.1"/>
</dbReference>
<dbReference type="InterPro" id="IPR002734">
    <property type="entry name" value="RibDG_C"/>
</dbReference>
<dbReference type="Pfam" id="PF01872">
    <property type="entry name" value="RibD_C"/>
    <property type="match status" value="1"/>
</dbReference>
<dbReference type="AlphaFoldDB" id="A0A0B1ZYU7"/>
<dbReference type="Gene3D" id="3.40.430.10">
    <property type="entry name" value="Dihydrofolate Reductase, subunit A"/>
    <property type="match status" value="1"/>
</dbReference>
<dbReference type="GO" id="GO:0008703">
    <property type="term" value="F:5-amino-6-(5-phosphoribosylamino)uracil reductase activity"/>
    <property type="evidence" value="ECO:0007669"/>
    <property type="project" value="InterPro"/>
</dbReference>
<gene>
    <name evidence="2" type="ORF">LK09_15525</name>
</gene>
<dbReference type="InterPro" id="IPR024072">
    <property type="entry name" value="DHFR-like_dom_sf"/>
</dbReference>
<name>A0A0B1ZYU7_9MICO</name>
<dbReference type="SUPFAM" id="SSF53597">
    <property type="entry name" value="Dihydrofolate reductase-like"/>
    <property type="match status" value="1"/>
</dbReference>
<dbReference type="STRING" id="1348253.LK09_15525"/>
<protein>
    <submittedName>
        <fullName evidence="2">Deaminase/reductase</fullName>
    </submittedName>
</protein>
<reference evidence="2 3" key="1">
    <citation type="submission" date="2014-11" db="EMBL/GenBank/DDBJ databases">
        <title>Genome sequence of Microbacterium mangrovi MUSC 115(T).</title>
        <authorList>
            <person name="Lee L.-H."/>
        </authorList>
    </citation>
    <scope>NUCLEOTIDE SEQUENCE [LARGE SCALE GENOMIC DNA]</scope>
    <source>
        <strain evidence="2 3">MUSC 115</strain>
    </source>
</reference>
<feature type="domain" description="Bacterial bifunctional deaminase-reductase C-terminal" evidence="1">
    <location>
        <begin position="4"/>
        <end position="171"/>
    </location>
</feature>